<organism evidence="1">
    <name type="scientific">Firmicutes phage HS16</name>
    <dbReference type="NCBI Taxonomy" id="3056394"/>
    <lineage>
        <taxon>Viruses</taxon>
    </lineage>
</organism>
<sequence>MYPVSSSTVSNKSRIQSLLSFNIIASLSKVIIANKEGE</sequence>
<accession>A0AA49X4Q7</accession>
<name>A0AA49X4Q7_9VIRU</name>
<reference evidence="1" key="1">
    <citation type="submission" date="2023-04" db="EMBL/GenBank/DDBJ databases">
        <title>The human skin virome in hidradenitis suppurativa patients.</title>
        <authorList>
            <person name="Jansen D."/>
        </authorList>
    </citation>
    <scope>NUCLEOTIDE SEQUENCE</scope>
    <source>
        <strain evidence="1">VC4_HSPhageA</strain>
    </source>
</reference>
<evidence type="ECO:0000313" key="1">
    <source>
        <dbReference type="EMBL" id="WLJ26280.1"/>
    </source>
</evidence>
<proteinExistence type="predicted"/>
<protein>
    <submittedName>
        <fullName evidence="1">Uncharacterized protein</fullName>
    </submittedName>
</protein>
<dbReference type="EMBL" id="OQ890324">
    <property type="protein sequence ID" value="WLJ26280.1"/>
    <property type="molecule type" value="Genomic_DNA"/>
</dbReference>